<evidence type="ECO:0000256" key="2">
    <source>
        <dbReference type="ARBA" id="ARBA00022737"/>
    </source>
</evidence>
<dbReference type="InterPro" id="IPR013519">
    <property type="entry name" value="Int_alpha_beta-p"/>
</dbReference>
<evidence type="ECO:0000256" key="3">
    <source>
        <dbReference type="ARBA" id="ARBA00022801"/>
    </source>
</evidence>
<keyword evidence="8" id="KW-1185">Reference proteome</keyword>
<dbReference type="PROSITE" id="PS51470">
    <property type="entry name" value="FG_GAP"/>
    <property type="match status" value="1"/>
</dbReference>
<keyword evidence="3" id="KW-0378">Hydrolase</keyword>
<dbReference type="InterPro" id="IPR028994">
    <property type="entry name" value="Integrin_alpha_N"/>
</dbReference>
<keyword evidence="2" id="KW-0677">Repeat</keyword>
<dbReference type="GO" id="GO:0016787">
    <property type="term" value="F:hydrolase activity"/>
    <property type="evidence" value="ECO:0007669"/>
    <property type="project" value="UniProtKB-KW"/>
</dbReference>
<dbReference type="Proteomes" id="UP001230188">
    <property type="component" value="Unassembled WGS sequence"/>
</dbReference>
<dbReference type="Gene3D" id="2.130.10.130">
    <property type="entry name" value="Integrin alpha, N-terminal"/>
    <property type="match status" value="3"/>
</dbReference>
<evidence type="ECO:0000313" key="7">
    <source>
        <dbReference type="EMBL" id="KAJ8603241.1"/>
    </source>
</evidence>
<reference evidence="7" key="1">
    <citation type="submission" date="2023-01" db="EMBL/GenBank/DDBJ databases">
        <title>Metagenome sequencing of chrysophaentin producing Chrysophaeum taylorii.</title>
        <authorList>
            <person name="Davison J."/>
            <person name="Bewley C."/>
        </authorList>
    </citation>
    <scope>NUCLEOTIDE SEQUENCE</scope>
    <source>
        <strain evidence="7">NIES-1699</strain>
    </source>
</reference>
<sequence>MLFFLLGVWAGVAGGSPPIAADSGMVVEGDGGTGIAVAAVDLNCDHKDDLVVGAYLADIPGPEFDRVGAGLVRVFFGDDDESAEILGAFTGDGAGFSLAGGDLNKDGCEDLAIGAANAQGDKGTTFVIFGRFHFPTELDLASNASVSITGLDQGDLSGISVAAGKTKKRDPVLVIGAQYASDVSAGETYVVKGPITTTSELVLEVEGTAPFESAGFAVGAGNDPITGVPGFDNFRGKVIIGDGRTLFGFSELDRFGSSISACGDIDFDGREDVLIGAPGVDSQAGAAYLFSGSTLVATVSGAAPEELLGWSVDCSGDVNGDHYPDILVGASDAGDENQGLIAVILGGYDGFPEEIDVSTFETSSSNNFLILGVEPNGYFGYSVATGDLNDDAADDIVGGAPGVNKAYVIDGEPIAQILELSFPQAEDNVISVPNPGPNTIRITITNAGEGTILLETLNLEGAGVLEPTLDLESTVLAPGASFPVAVPVDLDGGTVCEPATLVGTALTTLGTNATSTTLVCVKDVGEFEMEMRELNNPSNYRLTDNHETRLWFYANTTIPSAYFEMKLTTVDDLLQEVIAFKNVFQSQTRFAPGGSFDVVPFGAHDSCMTDAVRLWKEGPLTIPAGALFDFKSRLYSGLDDMDLVGTQYKLTYDFLFKPSDTCARLLQTDVQVITVAKAP</sequence>
<proteinExistence type="predicted"/>
<evidence type="ECO:0000256" key="1">
    <source>
        <dbReference type="ARBA" id="ARBA00022729"/>
    </source>
</evidence>
<dbReference type="AlphaFoldDB" id="A0AAD7UFP4"/>
<evidence type="ECO:0000256" key="5">
    <source>
        <dbReference type="PROSITE-ProRule" id="PRU00803"/>
    </source>
</evidence>
<comment type="caution">
    <text evidence="7">The sequence shown here is derived from an EMBL/GenBank/DDBJ whole genome shotgun (WGS) entry which is preliminary data.</text>
</comment>
<feature type="repeat" description="FG-GAP" evidence="5">
    <location>
        <begin position="241"/>
        <end position="299"/>
    </location>
</feature>
<dbReference type="Pfam" id="PF01839">
    <property type="entry name" value="FG-GAP"/>
    <property type="match status" value="4"/>
</dbReference>
<dbReference type="PANTHER" id="PTHR23221:SF7">
    <property type="entry name" value="PHOSPHATIDYLINOSITOL-GLYCAN-SPECIFIC PHOSPHOLIPASE D"/>
    <property type="match status" value="1"/>
</dbReference>
<evidence type="ECO:0000256" key="4">
    <source>
        <dbReference type="ARBA" id="ARBA00023180"/>
    </source>
</evidence>
<dbReference type="InterPro" id="IPR013517">
    <property type="entry name" value="FG-GAP"/>
</dbReference>
<protein>
    <recommendedName>
        <fullName evidence="9">FG-GAP repeat protein</fullName>
    </recommendedName>
</protein>
<evidence type="ECO:0000256" key="6">
    <source>
        <dbReference type="SAM" id="SignalP"/>
    </source>
</evidence>
<dbReference type="PANTHER" id="PTHR23221">
    <property type="entry name" value="GLYCOSYLPHOSPHATIDYLINOSITOL PHOSPHOLIPASE D"/>
    <property type="match status" value="1"/>
</dbReference>
<dbReference type="EMBL" id="JAQMWT010000359">
    <property type="protein sequence ID" value="KAJ8603241.1"/>
    <property type="molecule type" value="Genomic_DNA"/>
</dbReference>
<accession>A0AAD7UFP4</accession>
<feature type="chain" id="PRO_5042030801" description="FG-GAP repeat protein" evidence="6">
    <location>
        <begin position="16"/>
        <end position="679"/>
    </location>
</feature>
<keyword evidence="4" id="KW-0325">Glycoprotein</keyword>
<keyword evidence="1 6" id="KW-0732">Signal</keyword>
<organism evidence="7 8">
    <name type="scientific">Chrysophaeum taylorii</name>
    <dbReference type="NCBI Taxonomy" id="2483200"/>
    <lineage>
        <taxon>Eukaryota</taxon>
        <taxon>Sar</taxon>
        <taxon>Stramenopiles</taxon>
        <taxon>Ochrophyta</taxon>
        <taxon>Pelagophyceae</taxon>
        <taxon>Pelagomonadales</taxon>
        <taxon>Pelagomonadaceae</taxon>
        <taxon>Chrysophaeum</taxon>
    </lineage>
</organism>
<evidence type="ECO:0008006" key="9">
    <source>
        <dbReference type="Google" id="ProtNLM"/>
    </source>
</evidence>
<name>A0AAD7UFP4_9STRA</name>
<feature type="signal peptide" evidence="6">
    <location>
        <begin position="1"/>
        <end position="15"/>
    </location>
</feature>
<dbReference type="SUPFAM" id="SSF69318">
    <property type="entry name" value="Integrin alpha N-terminal domain"/>
    <property type="match status" value="1"/>
</dbReference>
<evidence type="ECO:0000313" key="8">
    <source>
        <dbReference type="Proteomes" id="UP001230188"/>
    </source>
</evidence>
<dbReference type="SMART" id="SM00191">
    <property type="entry name" value="Int_alpha"/>
    <property type="match status" value="6"/>
</dbReference>
<gene>
    <name evidence="7" type="ORF">CTAYLR_003840</name>
</gene>